<dbReference type="GO" id="GO:0016807">
    <property type="term" value="F:cysteine-type carboxypeptidase activity"/>
    <property type="evidence" value="ECO:0007669"/>
    <property type="project" value="TreeGrafter"/>
</dbReference>
<reference evidence="4" key="1">
    <citation type="journal article" date="2013" name="BMC Genomics">
        <title>Genome and transcriptome sequencing of the halophilic fungus Wallemia ichthyophaga: haloadaptations present and absent.</title>
        <authorList>
            <person name="Zajc J."/>
            <person name="Liu Y."/>
            <person name="Dai W."/>
            <person name="Yang Z."/>
            <person name="Hu J."/>
            <person name="Gostincar C."/>
            <person name="Gunde-Cimerman N."/>
        </authorList>
    </citation>
    <scope>NUCLEOTIDE SEQUENCE [LARGE SCALE GENOMIC DNA]</scope>
    <source>
        <strain evidence="4">EXF-994 / CBS 113033</strain>
    </source>
</reference>
<feature type="region of interest" description="Disordered" evidence="1">
    <location>
        <begin position="412"/>
        <end position="448"/>
    </location>
</feature>
<dbReference type="PANTHER" id="PTHR18063:SF6">
    <property type="entry name" value="UBIQUITIN CARBOXYL-TERMINAL HYDROLASE"/>
    <property type="match status" value="1"/>
</dbReference>
<dbReference type="HOGENOM" id="CLU_418690_0_0_1"/>
<dbReference type="STRING" id="1299270.R9AVN9"/>
<feature type="compositionally biased region" description="Acidic residues" evidence="1">
    <location>
        <begin position="574"/>
        <end position="584"/>
    </location>
</feature>
<dbReference type="GO" id="GO:0004843">
    <property type="term" value="F:cysteine-type deubiquitinase activity"/>
    <property type="evidence" value="ECO:0007669"/>
    <property type="project" value="InterPro"/>
</dbReference>
<feature type="region of interest" description="Disordered" evidence="1">
    <location>
        <begin position="28"/>
        <end position="54"/>
    </location>
</feature>
<sequence>MSNNPYSNSFDKFAESVERDLNLKGVTGAEEAVHVKEGEPEQEEQLPQQVPLHPETPQEWPLKSVFNAAGTRVKVVTQNENGPCSLLALVNILIMRGNLQLSPASRTSVDYDYISSIIAEFLLRKHIPKDSPYSISDALNVLPHTRYGLDLNPHFHSPYALNPSSVRHKGAIDLFALCDVPLVHGWVCDRQSPNSDVILQDFENYDHATQVIAEGDHLAGVLPNSNSINRDTNEGDLSSQQQEIVRKARILAQFIDSSRTQMTLTGLFVLTECLSSGEYVALFRNSHLSVLYKRHHKLYTLVTDGALAEEADVIWESLEDVDGSGSAFLNDNFNPSGVIGGDYAGASAAYANSAHDVYDTNGTNDTLTVEQRVTTRAQNEGWDDAVLAYELSRVQNTARADSDLALAMQLQQDENERRQRQRQNQPSAGVPSHTPHAPAVTQKAQKDRKSKKSYMKFIAATSALLASALAAKITSPPQLTQCRNIAIKWTEGEGDIYITVIPAGEASSEPIEAFPPQHGESGSYNWKVNVPGGKEISLAVNDESGDVNYSSELTVRDSDNSDCLGEDVQGQAAESDDSNNDDGDQSSSSSSESSSSSSTSSSSSSSSSTPSSSSSDNTSADSGNNAQNDDDSGAVSHVFAGSMVAAASLAGALLI</sequence>
<name>R9AVN9_WALI9</name>
<feature type="compositionally biased region" description="Low complexity" evidence="1">
    <location>
        <begin position="45"/>
        <end position="54"/>
    </location>
</feature>
<evidence type="ECO:0000313" key="3">
    <source>
        <dbReference type="EMBL" id="EOR04181.1"/>
    </source>
</evidence>
<dbReference type="GO" id="GO:0005829">
    <property type="term" value="C:cytosol"/>
    <property type="evidence" value="ECO:0007669"/>
    <property type="project" value="TreeGrafter"/>
</dbReference>
<evidence type="ECO:0000256" key="1">
    <source>
        <dbReference type="SAM" id="MobiDB-lite"/>
    </source>
</evidence>
<dbReference type="GO" id="GO:0071944">
    <property type="term" value="C:cell periphery"/>
    <property type="evidence" value="ECO:0007669"/>
    <property type="project" value="TreeGrafter"/>
</dbReference>
<dbReference type="Proteomes" id="UP000014064">
    <property type="component" value="Unassembled WGS sequence"/>
</dbReference>
<dbReference type="eggNOG" id="KOG2427">
    <property type="taxonomic scope" value="Eukaryota"/>
</dbReference>
<dbReference type="GO" id="GO:1990380">
    <property type="term" value="F:K48-linked deubiquitinase activity"/>
    <property type="evidence" value="ECO:0007669"/>
    <property type="project" value="InterPro"/>
</dbReference>
<organism evidence="3 4">
    <name type="scientific">Wallemia ichthyophaga (strain EXF-994 / CBS 113033)</name>
    <dbReference type="NCBI Taxonomy" id="1299270"/>
    <lineage>
        <taxon>Eukaryota</taxon>
        <taxon>Fungi</taxon>
        <taxon>Dikarya</taxon>
        <taxon>Basidiomycota</taxon>
        <taxon>Wallemiomycotina</taxon>
        <taxon>Wallemiomycetes</taxon>
        <taxon>Wallemiales</taxon>
        <taxon>Wallemiaceae</taxon>
        <taxon>Wallemia</taxon>
    </lineage>
</organism>
<dbReference type="Pfam" id="PF04424">
    <property type="entry name" value="MINDY_DUB"/>
    <property type="match status" value="1"/>
</dbReference>
<accession>R9AVN9</accession>
<proteinExistence type="predicted"/>
<dbReference type="OrthoDB" id="10261212at2759"/>
<dbReference type="PANTHER" id="PTHR18063">
    <property type="entry name" value="NF-E2 INDUCIBLE PROTEIN"/>
    <property type="match status" value="1"/>
</dbReference>
<dbReference type="GeneID" id="20375211"/>
<dbReference type="GO" id="GO:0071108">
    <property type="term" value="P:protein K48-linked deubiquitination"/>
    <property type="evidence" value="ECO:0007669"/>
    <property type="project" value="TreeGrafter"/>
</dbReference>
<keyword evidence="4" id="KW-1185">Reference proteome</keyword>
<evidence type="ECO:0000259" key="2">
    <source>
        <dbReference type="Pfam" id="PF04424"/>
    </source>
</evidence>
<feature type="region of interest" description="Disordered" evidence="1">
    <location>
        <begin position="552"/>
        <end position="634"/>
    </location>
</feature>
<dbReference type="InterPro" id="IPR007518">
    <property type="entry name" value="MINDY"/>
</dbReference>
<dbReference type="RefSeq" id="XP_009266398.1">
    <property type="nucleotide sequence ID" value="XM_009268123.1"/>
</dbReference>
<dbReference type="KEGG" id="wic:J056_002259"/>
<feature type="domain" description="MINDY deubiquitinase" evidence="2">
    <location>
        <begin position="59"/>
        <end position="333"/>
    </location>
</feature>
<gene>
    <name evidence="3" type="ORF">J056_002259</name>
</gene>
<feature type="compositionally biased region" description="Low complexity" evidence="1">
    <location>
        <begin position="585"/>
        <end position="622"/>
    </location>
</feature>
<dbReference type="EMBL" id="KE007225">
    <property type="protein sequence ID" value="EOR04181.1"/>
    <property type="molecule type" value="Genomic_DNA"/>
</dbReference>
<evidence type="ECO:0000313" key="4">
    <source>
        <dbReference type="Proteomes" id="UP000014064"/>
    </source>
</evidence>
<protein>
    <submittedName>
        <fullName evidence="3">Protein FAM63A</fullName>
    </submittedName>
</protein>
<dbReference type="InterPro" id="IPR033979">
    <property type="entry name" value="MINDY_domain"/>
</dbReference>
<dbReference type="AlphaFoldDB" id="R9AVN9"/>